<sequence>MDISDRIDDPIIVEILQHVSAIASELGIPFFVVGATARDLILRHGFGIEPGRATRDVDLGFRVASWDQYEELRGALTETENFNPIGTGQRLSFRGITHVDVLPFGPIADSQTKIRWQPDEDTELDLTGFDEAFDHAIPVTVSRDPHTEARVASAAGLVLLKIFSWNDRRPKSKDAIDLGILIRSYLQAGNEERLWDEHDDLLHHEDFDFQVAGARILGRDLARICRKETREKILEILDRELDGDGDLPLVVQSAGDNPQVNRTLEFWEAIRAELRSL</sequence>
<dbReference type="GO" id="GO:0016740">
    <property type="term" value="F:transferase activity"/>
    <property type="evidence" value="ECO:0007669"/>
    <property type="project" value="UniProtKB-KW"/>
</dbReference>
<protein>
    <submittedName>
        <fullName evidence="1">Nucleotidyl transferase AbiEii/AbiGii toxin family protein</fullName>
    </submittedName>
</protein>
<evidence type="ECO:0000313" key="1">
    <source>
        <dbReference type="EMBL" id="MEJ8567665.1"/>
    </source>
</evidence>
<reference evidence="1 2" key="1">
    <citation type="submission" date="2024-02" db="EMBL/GenBank/DDBJ databases">
        <title>A novel Wenzhouxiangellaceae bacterium, isolated from coastal sediments.</title>
        <authorList>
            <person name="Du Z.-J."/>
            <person name="Ye Y.-Q."/>
            <person name="Zhang X.-Y."/>
        </authorList>
    </citation>
    <scope>NUCLEOTIDE SEQUENCE [LARGE SCALE GENOMIC DNA]</scope>
    <source>
        <strain evidence="1 2">CH-27</strain>
    </source>
</reference>
<dbReference type="EMBL" id="JAZHOG010000005">
    <property type="protein sequence ID" value="MEJ8567665.1"/>
    <property type="molecule type" value="Genomic_DNA"/>
</dbReference>
<evidence type="ECO:0000313" key="2">
    <source>
        <dbReference type="Proteomes" id="UP001359886"/>
    </source>
</evidence>
<keyword evidence="2" id="KW-1185">Reference proteome</keyword>
<gene>
    <name evidence="1" type="ORF">V3330_08525</name>
</gene>
<organism evidence="1 2">
    <name type="scientific">Elongatibacter sediminis</name>
    <dbReference type="NCBI Taxonomy" id="3119006"/>
    <lineage>
        <taxon>Bacteria</taxon>
        <taxon>Pseudomonadati</taxon>
        <taxon>Pseudomonadota</taxon>
        <taxon>Gammaproteobacteria</taxon>
        <taxon>Chromatiales</taxon>
        <taxon>Wenzhouxiangellaceae</taxon>
        <taxon>Elongatibacter</taxon>
    </lineage>
</organism>
<dbReference type="Pfam" id="PF08843">
    <property type="entry name" value="AbiEii"/>
    <property type="match status" value="1"/>
</dbReference>
<comment type="caution">
    <text evidence="1">The sequence shown here is derived from an EMBL/GenBank/DDBJ whole genome shotgun (WGS) entry which is preliminary data.</text>
</comment>
<keyword evidence="1" id="KW-0808">Transferase</keyword>
<dbReference type="AlphaFoldDB" id="A0AAW9RH21"/>
<dbReference type="Proteomes" id="UP001359886">
    <property type="component" value="Unassembled WGS sequence"/>
</dbReference>
<proteinExistence type="predicted"/>
<dbReference type="InterPro" id="IPR014942">
    <property type="entry name" value="AbiEii"/>
</dbReference>
<accession>A0AAW9RH21</accession>
<dbReference type="RefSeq" id="WP_354694990.1">
    <property type="nucleotide sequence ID" value="NZ_JAZHOG010000005.1"/>
</dbReference>
<name>A0AAW9RH21_9GAMM</name>